<dbReference type="GO" id="GO:0005886">
    <property type="term" value="C:plasma membrane"/>
    <property type="evidence" value="ECO:0007669"/>
    <property type="project" value="TreeGrafter"/>
</dbReference>
<dbReference type="PANTHER" id="PTHR21439:SF0">
    <property type="entry name" value="PROTEIN OSCP1"/>
    <property type="match status" value="1"/>
</dbReference>
<keyword evidence="2" id="KW-1185">Reference proteome</keyword>
<dbReference type="PANTHER" id="PTHR21439">
    <property type="entry name" value="OXIDORED-NITRO DOMAIN-CONTAINING PROTEIN"/>
    <property type="match status" value="1"/>
</dbReference>
<dbReference type="EMBL" id="VCGU01000004">
    <property type="protein sequence ID" value="TRY77442.1"/>
    <property type="molecule type" value="Genomic_DNA"/>
</dbReference>
<name>A0A553PID1_TIGCA</name>
<proteinExistence type="predicted"/>
<gene>
    <name evidence="1" type="ORF">TCAL_10464</name>
</gene>
<accession>A0A553PID1</accession>
<dbReference type="Pfam" id="PF10188">
    <property type="entry name" value="Oscp1"/>
    <property type="match status" value="1"/>
</dbReference>
<dbReference type="InterPro" id="IPR019332">
    <property type="entry name" value="OSCP1"/>
</dbReference>
<dbReference type="Proteomes" id="UP000318571">
    <property type="component" value="Chromosome 5"/>
</dbReference>
<organism evidence="1 2">
    <name type="scientific">Tigriopus californicus</name>
    <name type="common">Marine copepod</name>
    <dbReference type="NCBI Taxonomy" id="6832"/>
    <lineage>
        <taxon>Eukaryota</taxon>
        <taxon>Metazoa</taxon>
        <taxon>Ecdysozoa</taxon>
        <taxon>Arthropoda</taxon>
        <taxon>Crustacea</taxon>
        <taxon>Multicrustacea</taxon>
        <taxon>Hexanauplia</taxon>
        <taxon>Copepoda</taxon>
        <taxon>Harpacticoida</taxon>
        <taxon>Harpacticidae</taxon>
        <taxon>Tigriopus</taxon>
    </lineage>
</organism>
<dbReference type="STRING" id="6832.A0A553PID1"/>
<dbReference type="AlphaFoldDB" id="A0A553PID1"/>
<evidence type="ECO:0000313" key="1">
    <source>
        <dbReference type="EMBL" id="TRY77442.1"/>
    </source>
</evidence>
<evidence type="ECO:0000313" key="2">
    <source>
        <dbReference type="Proteomes" id="UP000318571"/>
    </source>
</evidence>
<reference evidence="1 2" key="1">
    <citation type="journal article" date="2018" name="Nat. Ecol. Evol.">
        <title>Genomic signatures of mitonuclear coevolution across populations of Tigriopus californicus.</title>
        <authorList>
            <person name="Barreto F.S."/>
            <person name="Watson E.T."/>
            <person name="Lima T.G."/>
            <person name="Willett C.S."/>
            <person name="Edmands S."/>
            <person name="Li W."/>
            <person name="Burton R.S."/>
        </authorList>
    </citation>
    <scope>NUCLEOTIDE SEQUENCE [LARGE SCALE GENOMIC DNA]</scope>
    <source>
        <strain evidence="1 2">San Diego</strain>
    </source>
</reference>
<dbReference type="GO" id="GO:0005737">
    <property type="term" value="C:cytoplasm"/>
    <property type="evidence" value="ECO:0007669"/>
    <property type="project" value="TreeGrafter"/>
</dbReference>
<protein>
    <submittedName>
        <fullName evidence="1">Uncharacterized protein</fullName>
    </submittedName>
</protein>
<sequence>MFISVKLQFIHCKDHTLLWTSALNRFDSLLKFSSSPETKESISYALKQYEEHFSKLSQGKVHAIRVGILNLLLDLRFKVSTFQRLELQNSDGDFILRPYNHQCSGGSIGQINYFDWNGEFTDGQKFIPTTRHQQTSGLLEGPNSRGTWLGMDIYDYDYPKTDHQMSNEKGDEAEPKRQPRILCNFEGETLAKNELGFLTRLIRPEHFERVQERAQESESVQANSIPLDCELNQTSHEKVQSSSAQYKETIQIVRRNSF</sequence>
<comment type="caution">
    <text evidence="1">The sequence shown here is derived from an EMBL/GenBank/DDBJ whole genome shotgun (WGS) entry which is preliminary data.</text>
</comment>